<dbReference type="PROSITE" id="PS50110">
    <property type="entry name" value="RESPONSE_REGULATORY"/>
    <property type="match status" value="1"/>
</dbReference>
<accession>A0A5D4UMG7</accession>
<dbReference type="SUPFAM" id="SSF52172">
    <property type="entry name" value="CheY-like"/>
    <property type="match status" value="1"/>
</dbReference>
<evidence type="ECO:0000259" key="2">
    <source>
        <dbReference type="PROSITE" id="PS50110"/>
    </source>
</evidence>
<keyword evidence="1" id="KW-0597">Phosphoprotein</keyword>
<dbReference type="Proteomes" id="UP000324269">
    <property type="component" value="Unassembled WGS sequence"/>
</dbReference>
<dbReference type="EMBL" id="VTEZ01000001">
    <property type="protein sequence ID" value="TYS88348.1"/>
    <property type="molecule type" value="Genomic_DNA"/>
</dbReference>
<dbReference type="GO" id="GO:0000160">
    <property type="term" value="P:phosphorelay signal transduction system"/>
    <property type="evidence" value="ECO:0007669"/>
    <property type="project" value="InterPro"/>
</dbReference>
<protein>
    <recommendedName>
        <fullName evidence="2">Response regulatory domain-containing protein</fullName>
    </recommendedName>
</protein>
<evidence type="ECO:0000313" key="4">
    <source>
        <dbReference type="Proteomes" id="UP000324269"/>
    </source>
</evidence>
<reference evidence="3 4" key="1">
    <citation type="submission" date="2019-08" db="EMBL/GenBank/DDBJ databases">
        <title>Bacillus genomes from the desert of Cuatro Cienegas, Coahuila.</title>
        <authorList>
            <person name="Olmedo-Alvarez G."/>
        </authorList>
    </citation>
    <scope>NUCLEOTIDE SEQUENCE [LARGE SCALE GENOMIC DNA]</scope>
    <source>
        <strain evidence="3 4">CH87b_3T</strain>
    </source>
</reference>
<evidence type="ECO:0000313" key="3">
    <source>
        <dbReference type="EMBL" id="TYS88348.1"/>
    </source>
</evidence>
<dbReference type="RefSeq" id="WP_148967648.1">
    <property type="nucleotide sequence ID" value="NZ_JBNIKW010000001.1"/>
</dbReference>
<feature type="modified residue" description="4-aspartylphosphate" evidence="1">
    <location>
        <position position="77"/>
    </location>
</feature>
<sequence>MTKELTNTRTHDQQQKVTEINVLIIEDDDDQFEVIQDSINEFNEENPFFQLKYRWASNYNAALIELISEDYDSAIIDLQLDSTKSSDDVLDGNKLIDLIIHKLRFPIFVRTGFPGKVQAEEHNFFKVYSKTYKVDDIISEIVTIYKKGITNTIGTKGKVEKYLNEIFWERLSHNINEWDAEFLLNKEHEISLVRYCMSLLNEYLEINTDGDQLLEYHPFEVFIKPPIKPYIFFGDIIFESEKNQFYIVLSPPCDMAQKKYEKIIIAEIELLESIDEINEFKTNYYSAECDKKLGKARKAQEKIIGVTSNNYKDKYHYLPSYQEFPGGLINFQKIQSYTLKELEGFNIFASINSKFGKDITARFSQYLSRQGQPNLNNTVILKNILGVKELLS</sequence>
<dbReference type="AlphaFoldDB" id="A0A5D4UMG7"/>
<evidence type="ECO:0000256" key="1">
    <source>
        <dbReference type="PROSITE-ProRule" id="PRU00169"/>
    </source>
</evidence>
<comment type="caution">
    <text evidence="3">The sequence shown here is derived from an EMBL/GenBank/DDBJ whole genome shotgun (WGS) entry which is preliminary data.</text>
</comment>
<proteinExistence type="predicted"/>
<gene>
    <name evidence="3" type="ORF">FZC85_02600</name>
</gene>
<dbReference type="InterPro" id="IPR011006">
    <property type="entry name" value="CheY-like_superfamily"/>
</dbReference>
<dbReference type="Gene3D" id="3.40.50.2300">
    <property type="match status" value="1"/>
</dbReference>
<dbReference type="InterPro" id="IPR001789">
    <property type="entry name" value="Sig_transdc_resp-reg_receiver"/>
</dbReference>
<name>A0A5D4UMG7_9BACI</name>
<organism evidence="3 4">
    <name type="scientific">Rossellomorea aquimaris</name>
    <dbReference type="NCBI Taxonomy" id="189382"/>
    <lineage>
        <taxon>Bacteria</taxon>
        <taxon>Bacillati</taxon>
        <taxon>Bacillota</taxon>
        <taxon>Bacilli</taxon>
        <taxon>Bacillales</taxon>
        <taxon>Bacillaceae</taxon>
        <taxon>Rossellomorea</taxon>
    </lineage>
</organism>
<dbReference type="OrthoDB" id="8478724at2"/>
<feature type="domain" description="Response regulatory" evidence="2">
    <location>
        <begin position="21"/>
        <end position="145"/>
    </location>
</feature>